<name>F4XRN9_9CYAN</name>
<gene>
    <name evidence="1" type="ORF">LYNGBM3L_03560</name>
</gene>
<dbReference type="EMBL" id="GL890906">
    <property type="protein sequence ID" value="EGJ32743.1"/>
    <property type="molecule type" value="Genomic_DNA"/>
</dbReference>
<reference evidence="2" key="1">
    <citation type="journal article" date="2011" name="Proc. Natl. Acad. Sci. U.S.A.">
        <title>Genomic insights into the physiology and ecology of the marine filamentous cyanobacterium Lyngbya majuscula.</title>
        <authorList>
            <person name="Jones A.C."/>
            <person name="Monroe E.A."/>
            <person name="Podell S."/>
            <person name="Hess W.R."/>
            <person name="Klages S."/>
            <person name="Esquenazi E."/>
            <person name="Niessen S."/>
            <person name="Hoover H."/>
            <person name="Rothmann M."/>
            <person name="Lasken R.S."/>
            <person name="Yates J.R.III."/>
            <person name="Reinhardt R."/>
            <person name="Kube M."/>
            <person name="Burkart M.D."/>
            <person name="Allen E.E."/>
            <person name="Dorrestein P.C."/>
            <person name="Gerwick W.H."/>
            <person name="Gerwick L."/>
        </authorList>
    </citation>
    <scope>NUCLEOTIDE SEQUENCE [LARGE SCALE GENOMIC DNA]</scope>
    <source>
        <strain evidence="2">3L</strain>
    </source>
</reference>
<keyword evidence="2" id="KW-1185">Reference proteome</keyword>
<proteinExistence type="predicted"/>
<protein>
    <submittedName>
        <fullName evidence="1">Uncharacterized protein</fullName>
    </submittedName>
</protein>
<accession>F4XRN9</accession>
<sequence length="74" mass="8180">MGEAPLSAIAFGAAEAFGHAARTPIGIVIDHWESKTRSLKQFYSVSYFYKIHLGFYSLLSTPYSLLPAPFPKQS</sequence>
<dbReference type="HOGENOM" id="CLU_2683843_0_0_3"/>
<dbReference type="RefSeq" id="WP_008184077.1">
    <property type="nucleotide sequence ID" value="NZ_GL890906.1"/>
</dbReference>
<dbReference type="Proteomes" id="UP000003959">
    <property type="component" value="Unassembled WGS sequence"/>
</dbReference>
<organism evidence="1 2">
    <name type="scientific">Moorena producens 3L</name>
    <dbReference type="NCBI Taxonomy" id="489825"/>
    <lineage>
        <taxon>Bacteria</taxon>
        <taxon>Bacillati</taxon>
        <taxon>Cyanobacteriota</taxon>
        <taxon>Cyanophyceae</taxon>
        <taxon>Coleofasciculales</taxon>
        <taxon>Coleofasciculaceae</taxon>
        <taxon>Moorena</taxon>
    </lineage>
</organism>
<evidence type="ECO:0000313" key="1">
    <source>
        <dbReference type="EMBL" id="EGJ32743.1"/>
    </source>
</evidence>
<evidence type="ECO:0000313" key="2">
    <source>
        <dbReference type="Proteomes" id="UP000003959"/>
    </source>
</evidence>
<dbReference type="AlphaFoldDB" id="F4XRN9"/>